<evidence type="ECO:0000313" key="2">
    <source>
        <dbReference type="EMBL" id="ACI99156.1"/>
    </source>
</evidence>
<dbReference type="InterPro" id="IPR018762">
    <property type="entry name" value="ChpT_C"/>
</dbReference>
<dbReference type="KEGG" id="rce:RC1_1759"/>
<dbReference type="HOGENOM" id="CLU_086320_0_1_5"/>
<evidence type="ECO:0000259" key="1">
    <source>
        <dbReference type="Pfam" id="PF10090"/>
    </source>
</evidence>
<dbReference type="Gene3D" id="3.30.565.10">
    <property type="entry name" value="Histidine kinase-like ATPase, C-terminal domain"/>
    <property type="match status" value="1"/>
</dbReference>
<feature type="domain" description="Histidine phosphotransferase ChpT C-terminal" evidence="1">
    <location>
        <begin position="84"/>
        <end position="195"/>
    </location>
</feature>
<protein>
    <recommendedName>
        <fullName evidence="1">Histidine phosphotransferase ChpT C-terminal domain-containing protein</fullName>
    </recommendedName>
</protein>
<gene>
    <name evidence="2" type="ordered locus">RC1_1759</name>
</gene>
<dbReference type="RefSeq" id="WP_012566941.1">
    <property type="nucleotide sequence ID" value="NC_011420.2"/>
</dbReference>
<keyword evidence="3" id="KW-1185">Reference proteome</keyword>
<accession>B6ITD8</accession>
<dbReference type="OrthoDB" id="9803702at2"/>
<dbReference type="AlphaFoldDB" id="B6ITD8"/>
<dbReference type="Pfam" id="PF10090">
    <property type="entry name" value="HPTransfase"/>
    <property type="match status" value="1"/>
</dbReference>
<dbReference type="InterPro" id="IPR036890">
    <property type="entry name" value="HATPase_C_sf"/>
</dbReference>
<dbReference type="STRING" id="414684.RC1_1759"/>
<proteinExistence type="predicted"/>
<dbReference type="eggNOG" id="COG5385">
    <property type="taxonomic scope" value="Bacteria"/>
</dbReference>
<name>B6ITD8_RHOCS</name>
<reference evidence="2 3" key="1">
    <citation type="journal article" date="2010" name="BMC Genomics">
        <title>Metabolic flexibility revealed in the genome of the cyst-forming alpha-1 proteobacterium Rhodospirillum centenum.</title>
        <authorList>
            <person name="Lu Y.K."/>
            <person name="Marden J."/>
            <person name="Han M."/>
            <person name="Swingley W.D."/>
            <person name="Mastrian S.D."/>
            <person name="Chowdhury S.R."/>
            <person name="Hao J."/>
            <person name="Helmy T."/>
            <person name="Kim S."/>
            <person name="Kurdoglu A.A."/>
            <person name="Matthies H.J."/>
            <person name="Rollo D."/>
            <person name="Stothard P."/>
            <person name="Blankenship R.E."/>
            <person name="Bauer C.E."/>
            <person name="Touchman J.W."/>
        </authorList>
    </citation>
    <scope>NUCLEOTIDE SEQUENCE [LARGE SCALE GENOMIC DNA]</scope>
    <source>
        <strain evidence="3">ATCC 51521 / SW</strain>
    </source>
</reference>
<dbReference type="Proteomes" id="UP000001591">
    <property type="component" value="Chromosome"/>
</dbReference>
<evidence type="ECO:0000313" key="3">
    <source>
        <dbReference type="Proteomes" id="UP000001591"/>
    </source>
</evidence>
<organism evidence="2 3">
    <name type="scientific">Rhodospirillum centenum (strain ATCC 51521 / SW)</name>
    <dbReference type="NCBI Taxonomy" id="414684"/>
    <lineage>
        <taxon>Bacteria</taxon>
        <taxon>Pseudomonadati</taxon>
        <taxon>Pseudomonadota</taxon>
        <taxon>Alphaproteobacteria</taxon>
        <taxon>Rhodospirillales</taxon>
        <taxon>Rhodospirillaceae</taxon>
        <taxon>Rhodospirillum</taxon>
    </lineage>
</organism>
<sequence>MSPESPDFEPRAVELLVSRICHDLVSPVGAINNGVELIDEMGLGAGAEALTLIADSAEAAARRLRLFRFAFGAAGGQDGLDPAQARLTLEGWFRGGRVRIDWQADLPARPPRGLLKLLLIAALLADEALPAGGTVRVVREGAGVSLQGTGRNAGLREETRAALAGEIAPADLSPRSILGYAALRFGRLHAIRIVVMAENADDIRISLVPADV</sequence>
<dbReference type="EMBL" id="CP000613">
    <property type="protein sequence ID" value="ACI99156.1"/>
    <property type="molecule type" value="Genomic_DNA"/>
</dbReference>
<dbReference type="Gene3D" id="1.10.287.130">
    <property type="match status" value="1"/>
</dbReference>